<dbReference type="SMART" id="SM00179">
    <property type="entry name" value="EGF_CA"/>
    <property type="match status" value="2"/>
</dbReference>
<protein>
    <recommendedName>
        <fullName evidence="8">EGF-like domain-containing protein</fullName>
    </recommendedName>
</protein>
<dbReference type="InterPro" id="IPR049883">
    <property type="entry name" value="NOTCH1_EGF-like"/>
</dbReference>
<evidence type="ECO:0000256" key="4">
    <source>
        <dbReference type="ARBA" id="ARBA00022737"/>
    </source>
</evidence>
<name>A0A060VZ89_ONCMY</name>
<feature type="domain" description="EGF-like" evidence="8">
    <location>
        <begin position="19"/>
        <end position="61"/>
    </location>
</feature>
<keyword evidence="3 7" id="KW-0245">EGF-like domain</keyword>
<dbReference type="InterPro" id="IPR009030">
    <property type="entry name" value="Growth_fac_rcpt_cys_sf"/>
</dbReference>
<keyword evidence="6" id="KW-0325">Glycoprotein</keyword>
<evidence type="ECO:0000256" key="1">
    <source>
        <dbReference type="ARBA" id="ARBA00004613"/>
    </source>
</evidence>
<dbReference type="PANTHER" id="PTHR24040">
    <property type="entry name" value="LAMININ G-LIKE DOMAIN-CONTAINING PROTEIN"/>
    <property type="match status" value="1"/>
</dbReference>
<dbReference type="PROSITE" id="PS01187">
    <property type="entry name" value="EGF_CA"/>
    <property type="match status" value="1"/>
</dbReference>
<dbReference type="CDD" id="cd00054">
    <property type="entry name" value="EGF_CA"/>
    <property type="match status" value="1"/>
</dbReference>
<dbReference type="PROSITE" id="PS01186">
    <property type="entry name" value="EGF_2"/>
    <property type="match status" value="1"/>
</dbReference>
<dbReference type="InterPro" id="IPR000152">
    <property type="entry name" value="EGF-type_Asp/Asn_hydroxyl_site"/>
</dbReference>
<dbReference type="SUPFAM" id="SSF57184">
    <property type="entry name" value="Growth factor receptor domain"/>
    <property type="match status" value="1"/>
</dbReference>
<dbReference type="InterPro" id="IPR018097">
    <property type="entry name" value="EGF_Ca-bd_CS"/>
</dbReference>
<accession>A0A060VZ89</accession>
<dbReference type="FunFam" id="2.10.25.10:FF:000119">
    <property type="entry name" value="vitamin K-dependent protein S"/>
    <property type="match status" value="1"/>
</dbReference>
<dbReference type="AlphaFoldDB" id="A0A060VZ89"/>
<dbReference type="InterPro" id="IPR051145">
    <property type="entry name" value="GAS-SHBG-PROS"/>
</dbReference>
<dbReference type="Proteomes" id="UP000193380">
    <property type="component" value="Unassembled WGS sequence"/>
</dbReference>
<reference evidence="9" key="1">
    <citation type="journal article" date="2014" name="Nat. Commun.">
        <title>The rainbow trout genome provides novel insights into evolution after whole-genome duplication in vertebrates.</title>
        <authorList>
            <person name="Berthelot C."/>
            <person name="Brunet F."/>
            <person name="Chalopin D."/>
            <person name="Juanchich A."/>
            <person name="Bernard M."/>
            <person name="Noel B."/>
            <person name="Bento P."/>
            <person name="Da Silva C."/>
            <person name="Labadie K."/>
            <person name="Alberti A."/>
            <person name="Aury J.M."/>
            <person name="Louis A."/>
            <person name="Dehais P."/>
            <person name="Bardou P."/>
            <person name="Montfort J."/>
            <person name="Klopp C."/>
            <person name="Cabau C."/>
            <person name="Gaspin C."/>
            <person name="Thorgaard G.H."/>
            <person name="Boussaha M."/>
            <person name="Quillet E."/>
            <person name="Guyomard R."/>
            <person name="Galiana D."/>
            <person name="Bobe J."/>
            <person name="Volff J.N."/>
            <person name="Genet C."/>
            <person name="Wincker P."/>
            <person name="Jaillon O."/>
            <person name="Roest Crollius H."/>
            <person name="Guiguen Y."/>
        </authorList>
    </citation>
    <scope>NUCLEOTIDE SEQUENCE [LARGE SCALE GENOMIC DNA]</scope>
</reference>
<dbReference type="PaxDb" id="8022-A0A060VZ89"/>
<dbReference type="EMBL" id="FR904346">
    <property type="protein sequence ID" value="CDQ60338.1"/>
    <property type="molecule type" value="Genomic_DNA"/>
</dbReference>
<dbReference type="Pfam" id="PF07645">
    <property type="entry name" value="EGF_CA"/>
    <property type="match status" value="1"/>
</dbReference>
<gene>
    <name evidence="9" type="ORF">GSONMT00081617001</name>
</gene>
<dbReference type="InterPro" id="IPR000742">
    <property type="entry name" value="EGF"/>
</dbReference>
<reference evidence="9" key="2">
    <citation type="submission" date="2014-03" db="EMBL/GenBank/DDBJ databases">
        <authorList>
            <person name="Genoscope - CEA"/>
        </authorList>
    </citation>
    <scope>NUCLEOTIDE SEQUENCE</scope>
</reference>
<comment type="subcellular location">
    <subcellularLocation>
        <location evidence="1">Secreted</location>
    </subcellularLocation>
</comment>
<dbReference type="GO" id="GO:0005509">
    <property type="term" value="F:calcium ion binding"/>
    <property type="evidence" value="ECO:0007669"/>
    <property type="project" value="InterPro"/>
</dbReference>
<keyword evidence="4" id="KW-0677">Repeat</keyword>
<dbReference type="InterPro" id="IPR001881">
    <property type="entry name" value="EGF-like_Ca-bd_dom"/>
</dbReference>
<dbReference type="PROSITE" id="PS50026">
    <property type="entry name" value="EGF_3"/>
    <property type="match status" value="1"/>
</dbReference>
<evidence type="ECO:0000259" key="8">
    <source>
        <dbReference type="PROSITE" id="PS50026"/>
    </source>
</evidence>
<evidence type="ECO:0000256" key="7">
    <source>
        <dbReference type="PROSITE-ProRule" id="PRU00076"/>
    </source>
</evidence>
<evidence type="ECO:0000256" key="2">
    <source>
        <dbReference type="ARBA" id="ARBA00022525"/>
    </source>
</evidence>
<evidence type="ECO:0000256" key="5">
    <source>
        <dbReference type="ARBA" id="ARBA00023157"/>
    </source>
</evidence>
<comment type="caution">
    <text evidence="7">Lacks conserved residue(s) required for the propagation of feature annotation.</text>
</comment>
<dbReference type="Gene3D" id="2.10.25.10">
    <property type="entry name" value="Laminin"/>
    <property type="match status" value="2"/>
</dbReference>
<keyword evidence="5" id="KW-1015">Disulfide bond</keyword>
<dbReference type="STRING" id="8022.A0A060VZ89"/>
<dbReference type="PANTHER" id="PTHR24040:SF13">
    <property type="entry name" value="FIBROPELLIN-1"/>
    <property type="match status" value="1"/>
</dbReference>
<evidence type="ECO:0000313" key="9">
    <source>
        <dbReference type="EMBL" id="CDQ60338.1"/>
    </source>
</evidence>
<sequence length="199" mass="22293">MYRNVFSCAITLSSTVASNGDICGKKTNPCGEDAICNQTNTNAICQCKSGFRRNLKTAQCEEINECLEFDTCAHYCTNTKGSYKCTCDKNFKEINRHCIVKGPEDRVLYIANDTEIRSFVYPFNQSHGHKFLTRIEDNARIIGMDALLHQQKVIWATQFNPGGLFYKEILDKSQTKTNVGNIVSISKGVVRVVGKSTLL</sequence>
<evidence type="ECO:0000256" key="3">
    <source>
        <dbReference type="ARBA" id="ARBA00022536"/>
    </source>
</evidence>
<dbReference type="GO" id="GO:0005576">
    <property type="term" value="C:extracellular region"/>
    <property type="evidence" value="ECO:0007669"/>
    <property type="project" value="UniProtKB-SubCell"/>
</dbReference>
<proteinExistence type="predicted"/>
<dbReference type="PROSITE" id="PS00010">
    <property type="entry name" value="ASX_HYDROXYL"/>
    <property type="match status" value="1"/>
</dbReference>
<organism evidence="9 10">
    <name type="scientific">Oncorhynchus mykiss</name>
    <name type="common">Rainbow trout</name>
    <name type="synonym">Salmo gairdneri</name>
    <dbReference type="NCBI Taxonomy" id="8022"/>
    <lineage>
        <taxon>Eukaryota</taxon>
        <taxon>Metazoa</taxon>
        <taxon>Chordata</taxon>
        <taxon>Craniata</taxon>
        <taxon>Vertebrata</taxon>
        <taxon>Euteleostomi</taxon>
        <taxon>Actinopterygii</taxon>
        <taxon>Neopterygii</taxon>
        <taxon>Teleostei</taxon>
        <taxon>Protacanthopterygii</taxon>
        <taxon>Salmoniformes</taxon>
        <taxon>Salmonidae</taxon>
        <taxon>Salmoninae</taxon>
        <taxon>Oncorhynchus</taxon>
    </lineage>
</organism>
<evidence type="ECO:0000256" key="6">
    <source>
        <dbReference type="ARBA" id="ARBA00023180"/>
    </source>
</evidence>
<evidence type="ECO:0000313" key="10">
    <source>
        <dbReference type="Proteomes" id="UP000193380"/>
    </source>
</evidence>
<keyword evidence="2" id="KW-0964">Secreted</keyword>
<dbReference type="SMART" id="SM00181">
    <property type="entry name" value="EGF"/>
    <property type="match status" value="2"/>
</dbReference>